<proteinExistence type="predicted"/>
<feature type="compositionally biased region" description="Basic and acidic residues" evidence="1">
    <location>
        <begin position="1"/>
        <end position="31"/>
    </location>
</feature>
<sequence length="116" mass="13385">MQIDDTHHSRDAAKDPKITDKFKSPHAKTDSESMPIDEIPRKKSYNEIESPTIEDVIDYDPNEVPIEECCPVVEEQNPSINQASFENSILKHTLRKNPFRWVDLKTFYNPLTASNI</sequence>
<evidence type="ECO:0000313" key="3">
    <source>
        <dbReference type="Proteomes" id="UP000499080"/>
    </source>
</evidence>
<comment type="caution">
    <text evidence="2">The sequence shown here is derived from an EMBL/GenBank/DDBJ whole genome shotgun (WGS) entry which is preliminary data.</text>
</comment>
<evidence type="ECO:0000313" key="2">
    <source>
        <dbReference type="EMBL" id="GBL72845.1"/>
    </source>
</evidence>
<gene>
    <name evidence="2" type="ORF">AVEN_128045_1</name>
</gene>
<dbReference type="AlphaFoldDB" id="A0A4Y2A0D5"/>
<protein>
    <submittedName>
        <fullName evidence="2">Uncharacterized protein</fullName>
    </submittedName>
</protein>
<keyword evidence="3" id="KW-1185">Reference proteome</keyword>
<feature type="region of interest" description="Disordered" evidence="1">
    <location>
        <begin position="1"/>
        <end position="53"/>
    </location>
</feature>
<name>A0A4Y2A0D5_ARAVE</name>
<reference evidence="2 3" key="1">
    <citation type="journal article" date="2019" name="Sci. Rep.">
        <title>Orb-weaving spider Araneus ventricosus genome elucidates the spidroin gene catalogue.</title>
        <authorList>
            <person name="Kono N."/>
            <person name="Nakamura H."/>
            <person name="Ohtoshi R."/>
            <person name="Moran D.A.P."/>
            <person name="Shinohara A."/>
            <person name="Yoshida Y."/>
            <person name="Fujiwara M."/>
            <person name="Mori M."/>
            <person name="Tomita M."/>
            <person name="Arakawa K."/>
        </authorList>
    </citation>
    <scope>NUCLEOTIDE SEQUENCE [LARGE SCALE GENOMIC DNA]</scope>
</reference>
<dbReference type="Proteomes" id="UP000499080">
    <property type="component" value="Unassembled WGS sequence"/>
</dbReference>
<organism evidence="2 3">
    <name type="scientific">Araneus ventricosus</name>
    <name type="common">Orbweaver spider</name>
    <name type="synonym">Epeira ventricosa</name>
    <dbReference type="NCBI Taxonomy" id="182803"/>
    <lineage>
        <taxon>Eukaryota</taxon>
        <taxon>Metazoa</taxon>
        <taxon>Ecdysozoa</taxon>
        <taxon>Arthropoda</taxon>
        <taxon>Chelicerata</taxon>
        <taxon>Arachnida</taxon>
        <taxon>Araneae</taxon>
        <taxon>Araneomorphae</taxon>
        <taxon>Entelegynae</taxon>
        <taxon>Araneoidea</taxon>
        <taxon>Araneidae</taxon>
        <taxon>Araneus</taxon>
    </lineage>
</organism>
<accession>A0A4Y2A0D5</accession>
<evidence type="ECO:0000256" key="1">
    <source>
        <dbReference type="SAM" id="MobiDB-lite"/>
    </source>
</evidence>
<dbReference type="EMBL" id="BGPR01000002">
    <property type="protein sequence ID" value="GBL72845.1"/>
    <property type="molecule type" value="Genomic_DNA"/>
</dbReference>